<organism evidence="6 7">
    <name type="scientific">Hibiscus syriacus</name>
    <name type="common">Rose of Sharon</name>
    <dbReference type="NCBI Taxonomy" id="106335"/>
    <lineage>
        <taxon>Eukaryota</taxon>
        <taxon>Viridiplantae</taxon>
        <taxon>Streptophyta</taxon>
        <taxon>Embryophyta</taxon>
        <taxon>Tracheophyta</taxon>
        <taxon>Spermatophyta</taxon>
        <taxon>Magnoliopsida</taxon>
        <taxon>eudicotyledons</taxon>
        <taxon>Gunneridae</taxon>
        <taxon>Pentapetalae</taxon>
        <taxon>rosids</taxon>
        <taxon>malvids</taxon>
        <taxon>Malvales</taxon>
        <taxon>Malvaceae</taxon>
        <taxon>Malvoideae</taxon>
        <taxon>Hibiscus</taxon>
    </lineage>
</organism>
<keyword evidence="2" id="KW-0805">Transcription regulation</keyword>
<dbReference type="AlphaFoldDB" id="A0A6A2WLU0"/>
<dbReference type="EMBL" id="VEPZ02001733">
    <property type="protein sequence ID" value="KAE8660061.1"/>
    <property type="molecule type" value="Genomic_DNA"/>
</dbReference>
<dbReference type="GO" id="GO:0003677">
    <property type="term" value="F:DNA binding"/>
    <property type="evidence" value="ECO:0007669"/>
    <property type="project" value="UniProtKB-KW"/>
</dbReference>
<evidence type="ECO:0000256" key="2">
    <source>
        <dbReference type="ARBA" id="ARBA00023015"/>
    </source>
</evidence>
<sequence length="142" mass="16220">MDSFFLNHVSLPFNENDSEEMLLYGLLSDQKLHPNRLSGRTARAEAAALAYDQEAFAMRGSAAILNFPVERVRESLKEMKRCIKEEEGCSPVVALKRRHSMRTKMISRSKKEREVVVFVDLGAEYLEQLLMNTTSHHSATPY</sequence>
<evidence type="ECO:0000313" key="7">
    <source>
        <dbReference type="Proteomes" id="UP000436088"/>
    </source>
</evidence>
<dbReference type="SUPFAM" id="SSF54171">
    <property type="entry name" value="DNA-binding domain"/>
    <property type="match status" value="1"/>
</dbReference>
<dbReference type="InterPro" id="IPR036955">
    <property type="entry name" value="AP2/ERF_dom_sf"/>
</dbReference>
<accession>A0A6A2WLU0</accession>
<keyword evidence="5" id="KW-0539">Nucleus</keyword>
<comment type="caution">
    <text evidence="6">The sequence shown here is derived from an EMBL/GenBank/DDBJ whole genome shotgun (WGS) entry which is preliminary data.</text>
</comment>
<evidence type="ECO:0000256" key="4">
    <source>
        <dbReference type="ARBA" id="ARBA00023163"/>
    </source>
</evidence>
<keyword evidence="4" id="KW-0804">Transcription</keyword>
<protein>
    <submittedName>
        <fullName evidence="6">Uncharacterized protein</fullName>
    </submittedName>
</protein>
<reference evidence="6" key="1">
    <citation type="submission" date="2019-09" db="EMBL/GenBank/DDBJ databases">
        <title>Draft genome information of white flower Hibiscus syriacus.</title>
        <authorList>
            <person name="Kim Y.-M."/>
        </authorList>
    </citation>
    <scope>NUCLEOTIDE SEQUENCE [LARGE SCALE GENOMIC DNA]</scope>
    <source>
        <strain evidence="6">YM2019G1</strain>
    </source>
</reference>
<keyword evidence="7" id="KW-1185">Reference proteome</keyword>
<dbReference type="Gene3D" id="3.30.730.10">
    <property type="entry name" value="AP2/ERF domain"/>
    <property type="match status" value="1"/>
</dbReference>
<dbReference type="GO" id="GO:0003700">
    <property type="term" value="F:DNA-binding transcription factor activity"/>
    <property type="evidence" value="ECO:0007669"/>
    <property type="project" value="InterPro"/>
</dbReference>
<evidence type="ECO:0000256" key="1">
    <source>
        <dbReference type="ARBA" id="ARBA00004123"/>
    </source>
</evidence>
<evidence type="ECO:0000256" key="5">
    <source>
        <dbReference type="ARBA" id="ARBA00023242"/>
    </source>
</evidence>
<comment type="subcellular location">
    <subcellularLocation>
        <location evidence="1">Nucleus</location>
    </subcellularLocation>
</comment>
<evidence type="ECO:0000313" key="6">
    <source>
        <dbReference type="EMBL" id="KAE8660061.1"/>
    </source>
</evidence>
<dbReference type="GO" id="GO:0005634">
    <property type="term" value="C:nucleus"/>
    <property type="evidence" value="ECO:0007669"/>
    <property type="project" value="UniProtKB-SubCell"/>
</dbReference>
<name>A0A6A2WLU0_HIBSY</name>
<keyword evidence="3" id="KW-0238">DNA-binding</keyword>
<gene>
    <name evidence="6" type="ORF">F3Y22_tig00116958pilonHSYRG00013</name>
</gene>
<dbReference type="Proteomes" id="UP000436088">
    <property type="component" value="Unassembled WGS sequence"/>
</dbReference>
<dbReference type="InterPro" id="IPR016177">
    <property type="entry name" value="DNA-bd_dom_sf"/>
</dbReference>
<evidence type="ECO:0000256" key="3">
    <source>
        <dbReference type="ARBA" id="ARBA00023125"/>
    </source>
</evidence>
<proteinExistence type="predicted"/>